<proteinExistence type="inferred from homology"/>
<dbReference type="Pfam" id="PF13629">
    <property type="entry name" value="T2SS-T3SS_pil_N"/>
    <property type="match status" value="1"/>
</dbReference>
<feature type="chain" id="PRO_5032535216" evidence="2">
    <location>
        <begin position="27"/>
        <end position="457"/>
    </location>
</feature>
<protein>
    <submittedName>
        <fullName evidence="5">Type II and III secretion system protein family protein</fullName>
    </submittedName>
</protein>
<dbReference type="InterPro" id="IPR032789">
    <property type="entry name" value="T2SS-T3SS_pil_N"/>
</dbReference>
<evidence type="ECO:0000256" key="2">
    <source>
        <dbReference type="SAM" id="SignalP"/>
    </source>
</evidence>
<dbReference type="PRINTS" id="PR00811">
    <property type="entry name" value="BCTERIALGSPD"/>
</dbReference>
<keyword evidence="2" id="KW-0732">Signal</keyword>
<dbReference type="RefSeq" id="WP_171326023.1">
    <property type="nucleotide sequence ID" value="NZ_JABFBC010000002.1"/>
</dbReference>
<evidence type="ECO:0000259" key="4">
    <source>
        <dbReference type="Pfam" id="PF13629"/>
    </source>
</evidence>
<feature type="domain" description="Type II/III secretion system secretin-like" evidence="3">
    <location>
        <begin position="252"/>
        <end position="405"/>
    </location>
</feature>
<dbReference type="PANTHER" id="PTHR30332">
    <property type="entry name" value="PROBABLE GENERAL SECRETION PATHWAY PROTEIN D"/>
    <property type="match status" value="1"/>
</dbReference>
<name>A0A849L4X8_9RHOB</name>
<gene>
    <name evidence="5" type="ORF">HMH01_12425</name>
</gene>
<dbReference type="Pfam" id="PF00263">
    <property type="entry name" value="Secretin"/>
    <property type="match status" value="1"/>
</dbReference>
<dbReference type="Proteomes" id="UP000572377">
    <property type="component" value="Unassembled WGS sequence"/>
</dbReference>
<dbReference type="InterPro" id="IPR001775">
    <property type="entry name" value="GspD/PilQ"/>
</dbReference>
<dbReference type="PANTHER" id="PTHR30332:SF17">
    <property type="entry name" value="TYPE IV PILIATION SYSTEM PROTEIN DR_0774-RELATED"/>
    <property type="match status" value="1"/>
</dbReference>
<keyword evidence="6" id="KW-1185">Reference proteome</keyword>
<dbReference type="InterPro" id="IPR050810">
    <property type="entry name" value="Bact_Secretion_Sys_Channel"/>
</dbReference>
<dbReference type="AlphaFoldDB" id="A0A849L4X8"/>
<dbReference type="GO" id="GO:0009306">
    <property type="term" value="P:protein secretion"/>
    <property type="evidence" value="ECO:0007669"/>
    <property type="project" value="InterPro"/>
</dbReference>
<comment type="caution">
    <text evidence="5">The sequence shown here is derived from an EMBL/GenBank/DDBJ whole genome shotgun (WGS) entry which is preliminary data.</text>
</comment>
<evidence type="ECO:0000313" key="5">
    <source>
        <dbReference type="EMBL" id="NNU81242.1"/>
    </source>
</evidence>
<feature type="domain" description="Pilus formation protein N-terminal" evidence="4">
    <location>
        <begin position="39"/>
        <end position="107"/>
    </location>
</feature>
<dbReference type="EMBL" id="JABFBC010000002">
    <property type="protein sequence ID" value="NNU81242.1"/>
    <property type="molecule type" value="Genomic_DNA"/>
</dbReference>
<accession>A0A849L4X8</accession>
<comment type="similarity">
    <text evidence="1">Belongs to the bacterial secretin family.</text>
</comment>
<reference evidence="5 6" key="1">
    <citation type="submission" date="2020-05" db="EMBL/GenBank/DDBJ databases">
        <title>Gimesia benthica sp. nov., a novel planctomycete isolated from a deep-sea water sample of the Northwest Indian Ocean.</title>
        <authorList>
            <person name="Wang J."/>
            <person name="Ruan C."/>
            <person name="Song L."/>
            <person name="Zhu Y."/>
            <person name="Li A."/>
            <person name="Zheng X."/>
            <person name="Wang L."/>
            <person name="Lu Z."/>
            <person name="Huang Y."/>
            <person name="Du W."/>
            <person name="Zhou Y."/>
            <person name="Huang L."/>
            <person name="Dai X."/>
        </authorList>
    </citation>
    <scope>NUCLEOTIDE SEQUENCE [LARGE SCALE GENOMIC DNA]</scope>
    <source>
        <strain evidence="5 6">YYQ-30</strain>
    </source>
</reference>
<dbReference type="InterPro" id="IPR004846">
    <property type="entry name" value="T2SS/T3SS_dom"/>
</dbReference>
<feature type="signal peptide" evidence="2">
    <location>
        <begin position="1"/>
        <end position="26"/>
    </location>
</feature>
<evidence type="ECO:0000256" key="1">
    <source>
        <dbReference type="RuleBase" id="RU004003"/>
    </source>
</evidence>
<dbReference type="GO" id="GO:0015627">
    <property type="term" value="C:type II protein secretion system complex"/>
    <property type="evidence" value="ECO:0007669"/>
    <property type="project" value="TreeGrafter"/>
</dbReference>
<evidence type="ECO:0000313" key="6">
    <source>
        <dbReference type="Proteomes" id="UP000572377"/>
    </source>
</evidence>
<evidence type="ECO:0000259" key="3">
    <source>
        <dbReference type="Pfam" id="PF00263"/>
    </source>
</evidence>
<organism evidence="5 6">
    <name type="scientific">Halovulum dunhuangense</name>
    <dbReference type="NCBI Taxonomy" id="1505036"/>
    <lineage>
        <taxon>Bacteria</taxon>
        <taxon>Pseudomonadati</taxon>
        <taxon>Pseudomonadota</taxon>
        <taxon>Alphaproteobacteria</taxon>
        <taxon>Rhodobacterales</taxon>
        <taxon>Paracoccaceae</taxon>
        <taxon>Halovulum</taxon>
    </lineage>
</organism>
<sequence length="457" mass="48499">MIWNRLVIASLLGFALSAPLVTDASAQSVLRELRGATSSQITVSVNRAIVMEADRPFAELSVANPGIADIATLGERTIYVLGKTPGRTTLTILGPEGEFVSNVEVAVTPDVTEFKERLLEILPGEPIEVRTSGGGIILSGRVSGARQVSRALELAERYAPGNVSNMMMVGGSQQVMLKVRFAEMSRNVSKSLGTNLGATFAGSDATGAIFGGQTASGVATGGPVAFNTDSLGGIGVNLLDLGDFTVNLLIEALETKGMVRTLAEPNLVAVSGETADFLAGGEFPVPVDNGDNGTTIEFKEFGIQLEFTPTVIDGDLIRLELNTEVSSLQQFENGTGINTRSASTQVEMRDGQSFAIAGLLQDDFTDSVGQVPWLGDIPILGSLFRSTSFTRNQSELVIIITPHLVTPTDGDLLSMPTDRMRIPTELDLFFNGRVEGSPVVNDVARQDFQGSYGYVME</sequence>